<dbReference type="Pfam" id="PF13966">
    <property type="entry name" value="zf-RVT"/>
    <property type="match status" value="1"/>
</dbReference>
<sequence length="173" mass="19324">MPLYYGSKRNQCDSLSLCVSVSQSSSFLWISKTATIDFANALPQWRGHSSSIVTWRGNLVRQASFSDRLKTYGKGGSHGFSVALKSRTRNRCVRNSFSSVSIWGLTVYAGCVLCQGGVESHGHMFFACPFVAQLWQKFKPLMIFSELLTVVRCSLRQVPSDILRSTVLKVDRT</sequence>
<name>A0AAV6JXK5_9ERIC</name>
<reference evidence="2 3" key="1">
    <citation type="submission" date="2020-08" db="EMBL/GenBank/DDBJ databases">
        <title>Plant Genome Project.</title>
        <authorList>
            <person name="Zhang R.-G."/>
        </authorList>
    </citation>
    <scope>NUCLEOTIDE SEQUENCE [LARGE SCALE GENOMIC DNA]</scope>
    <source>
        <strain evidence="2">WSP0</strain>
        <tissue evidence="2">Leaf</tissue>
    </source>
</reference>
<dbReference type="AlphaFoldDB" id="A0AAV6JXK5"/>
<feature type="domain" description="Reverse transcriptase zinc-binding" evidence="1">
    <location>
        <begin position="100"/>
        <end position="135"/>
    </location>
</feature>
<dbReference type="InterPro" id="IPR026960">
    <property type="entry name" value="RVT-Znf"/>
</dbReference>
<evidence type="ECO:0000313" key="2">
    <source>
        <dbReference type="EMBL" id="KAG5544910.1"/>
    </source>
</evidence>
<keyword evidence="3" id="KW-1185">Reference proteome</keyword>
<dbReference type="EMBL" id="JACTNZ010000006">
    <property type="protein sequence ID" value="KAG5544910.1"/>
    <property type="molecule type" value="Genomic_DNA"/>
</dbReference>
<dbReference type="Proteomes" id="UP000823749">
    <property type="component" value="Chromosome 6"/>
</dbReference>
<comment type="caution">
    <text evidence="2">The sequence shown here is derived from an EMBL/GenBank/DDBJ whole genome shotgun (WGS) entry which is preliminary data.</text>
</comment>
<organism evidence="2 3">
    <name type="scientific">Rhododendron griersonianum</name>
    <dbReference type="NCBI Taxonomy" id="479676"/>
    <lineage>
        <taxon>Eukaryota</taxon>
        <taxon>Viridiplantae</taxon>
        <taxon>Streptophyta</taxon>
        <taxon>Embryophyta</taxon>
        <taxon>Tracheophyta</taxon>
        <taxon>Spermatophyta</taxon>
        <taxon>Magnoliopsida</taxon>
        <taxon>eudicotyledons</taxon>
        <taxon>Gunneridae</taxon>
        <taxon>Pentapetalae</taxon>
        <taxon>asterids</taxon>
        <taxon>Ericales</taxon>
        <taxon>Ericaceae</taxon>
        <taxon>Ericoideae</taxon>
        <taxon>Rhodoreae</taxon>
        <taxon>Rhododendron</taxon>
    </lineage>
</organism>
<proteinExistence type="predicted"/>
<evidence type="ECO:0000259" key="1">
    <source>
        <dbReference type="Pfam" id="PF13966"/>
    </source>
</evidence>
<gene>
    <name evidence="2" type="ORF">RHGRI_017388</name>
</gene>
<protein>
    <recommendedName>
        <fullName evidence="1">Reverse transcriptase zinc-binding domain-containing protein</fullName>
    </recommendedName>
</protein>
<accession>A0AAV6JXK5</accession>
<evidence type="ECO:0000313" key="3">
    <source>
        <dbReference type="Proteomes" id="UP000823749"/>
    </source>
</evidence>